<evidence type="ECO:0008006" key="6">
    <source>
        <dbReference type="Google" id="ProtNLM"/>
    </source>
</evidence>
<dbReference type="HOGENOM" id="CLU_056536_0_0_11"/>
<proteinExistence type="predicted"/>
<dbReference type="RefSeq" id="WP_043571679.1">
    <property type="nucleotide sequence ID" value="NZ_CP022752.1"/>
</dbReference>
<dbReference type="SUPFAM" id="SSF52540">
    <property type="entry name" value="P-loop containing nucleoside triphosphate hydrolases"/>
    <property type="match status" value="1"/>
</dbReference>
<dbReference type="OrthoDB" id="5144031at2"/>
<dbReference type="AlphaFoldDB" id="A0A099D8J4"/>
<dbReference type="EMBL" id="JPMV01000013">
    <property type="protein sequence ID" value="KGI82107.1"/>
    <property type="molecule type" value="Genomic_DNA"/>
</dbReference>
<protein>
    <recommendedName>
        <fullName evidence="6">Sulfotransferase family protein</fullName>
    </recommendedName>
</protein>
<dbReference type="EMBL" id="CP022752">
    <property type="protein sequence ID" value="ASU78450.1"/>
    <property type="molecule type" value="Genomic_DNA"/>
</dbReference>
<reference evidence="2 5" key="2">
    <citation type="submission" date="2017-08" db="EMBL/GenBank/DDBJ databases">
        <title>The complete genome sequence of moderately halophilic actinomycete Actinopolyspora erythraea YIM 90600, the producer of novel erythromycin, novel actinopolysporins A-C and tubercidin.</title>
        <authorList>
            <person name="Yin M."/>
            <person name="Tang S."/>
        </authorList>
    </citation>
    <scope>NUCLEOTIDE SEQUENCE [LARGE SCALE GENOMIC DNA]</scope>
    <source>
        <strain evidence="2 5">YIM 90600</strain>
    </source>
</reference>
<dbReference type="Gene3D" id="3.40.50.300">
    <property type="entry name" value="P-loop containing nucleotide triphosphate hydrolases"/>
    <property type="match status" value="1"/>
</dbReference>
<dbReference type="Proteomes" id="UP000029737">
    <property type="component" value="Unassembled WGS sequence"/>
</dbReference>
<dbReference type="InterPro" id="IPR027417">
    <property type="entry name" value="P-loop_NTPase"/>
</dbReference>
<evidence type="ECO:0000313" key="3">
    <source>
        <dbReference type="EMBL" id="KGI82107.1"/>
    </source>
</evidence>
<evidence type="ECO:0000313" key="4">
    <source>
        <dbReference type="Proteomes" id="UP000029737"/>
    </source>
</evidence>
<feature type="compositionally biased region" description="Pro residues" evidence="1">
    <location>
        <begin position="346"/>
        <end position="361"/>
    </location>
</feature>
<organism evidence="2 5">
    <name type="scientific">Actinopolyspora erythraea</name>
    <dbReference type="NCBI Taxonomy" id="414996"/>
    <lineage>
        <taxon>Bacteria</taxon>
        <taxon>Bacillati</taxon>
        <taxon>Actinomycetota</taxon>
        <taxon>Actinomycetes</taxon>
        <taxon>Actinopolysporales</taxon>
        <taxon>Actinopolysporaceae</taxon>
        <taxon>Actinopolyspora</taxon>
    </lineage>
</organism>
<evidence type="ECO:0000313" key="2">
    <source>
        <dbReference type="EMBL" id="ASU78450.1"/>
    </source>
</evidence>
<reference evidence="3 4" key="1">
    <citation type="journal article" date="2014" name="PLoS ONE">
        <title>Identification and Characterization of a New Erythromycin Biosynthetic Gene Cluster in Actinopolyspora erythraea YIM90600, a Novel Erythronolide-Producing Halophilic Actinomycete Isolated from Salt Field.</title>
        <authorList>
            <person name="Chen D."/>
            <person name="Feng J."/>
            <person name="Huang L."/>
            <person name="Zhang Q."/>
            <person name="Wu J."/>
            <person name="Zhu X."/>
            <person name="Duan Y."/>
            <person name="Xu Z."/>
        </authorList>
    </citation>
    <scope>NUCLEOTIDE SEQUENCE [LARGE SCALE GENOMIC DNA]</scope>
    <source>
        <strain evidence="3 4">YIM90600</strain>
    </source>
</reference>
<dbReference type="Proteomes" id="UP000215043">
    <property type="component" value="Chromosome"/>
</dbReference>
<dbReference type="KEGG" id="aey:CDG81_09355"/>
<dbReference type="eggNOG" id="ENOG502ZN3G">
    <property type="taxonomic scope" value="Bacteria"/>
</dbReference>
<evidence type="ECO:0000313" key="5">
    <source>
        <dbReference type="Proteomes" id="UP000215043"/>
    </source>
</evidence>
<evidence type="ECO:0000256" key="1">
    <source>
        <dbReference type="SAM" id="MobiDB-lite"/>
    </source>
</evidence>
<accession>A0A099D8J4</accession>
<feature type="region of interest" description="Disordered" evidence="1">
    <location>
        <begin position="344"/>
        <end position="368"/>
    </location>
</feature>
<keyword evidence="4" id="KW-1185">Reference proteome</keyword>
<sequence>MSDTDANRVYVHIGSPKTGTTYLQEILWNNREALRDAGVNYPGDRPDAHFHAAMDLQHTQFQADWFDDNVPNAWERLVKQAAAGPSTVVISHELFCTATPEQVERAMADLSFAEIHLVCTVRDLRRQLPAVWQEDVKNRHTISFGEFVAGVRGTVAEPDMLSELFWHRQDVPEILARWGRDIPAERVHVVTVPPAGSAPDLVWHRFAELIGIRPEDYDTRVRQRNRSLGVAETELVRRLNERLNGRIDWPTHDQHVKRRVAEEIFGGRSPRSPLEVPEQHLEWLDEQSERIVSALAERGYHVVGDLGELRPPATGGAAVDPDRPDPGELTEVALEALAELIRSDVAPPPRQQQPPEAPPVPGVRESLVRACDRHAASRAALEAYRRVKPLLQRLSASRGKG</sequence>
<gene>
    <name evidence="2" type="ORF">CDG81_09355</name>
    <name evidence="3" type="ORF">IL38_07295</name>
</gene>
<name>A0A099D8J4_9ACTN</name>